<reference evidence="4" key="1">
    <citation type="submission" date="2016-10" db="EMBL/GenBank/DDBJ databases">
        <authorList>
            <person name="Varghese N."/>
            <person name="Submissions S."/>
        </authorList>
    </citation>
    <scope>NUCLEOTIDE SEQUENCE [LARGE SCALE GENOMIC DNA]</scope>
    <source>
        <strain evidence="4">DSM 7165</strain>
    </source>
</reference>
<feature type="compositionally biased region" description="Polar residues" evidence="1">
    <location>
        <begin position="324"/>
        <end position="337"/>
    </location>
</feature>
<keyword evidence="3" id="KW-0347">Helicase</keyword>
<keyword evidence="3" id="KW-0547">Nucleotide-binding</keyword>
<evidence type="ECO:0000313" key="4">
    <source>
        <dbReference type="Proteomes" id="UP000242999"/>
    </source>
</evidence>
<accession>A0A1H6SMG5</accession>
<proteinExistence type="predicted"/>
<evidence type="ECO:0000259" key="2">
    <source>
        <dbReference type="SMART" id="SM00382"/>
    </source>
</evidence>
<feature type="compositionally biased region" description="Low complexity" evidence="1">
    <location>
        <begin position="222"/>
        <end position="241"/>
    </location>
</feature>
<keyword evidence="3" id="KW-0378">Hydrolase</keyword>
<dbReference type="Gene3D" id="3.40.50.300">
    <property type="entry name" value="P-loop containing nucleotide triphosphate hydrolases"/>
    <property type="match status" value="2"/>
</dbReference>
<evidence type="ECO:0000313" key="3">
    <source>
        <dbReference type="EMBL" id="SEI64732.1"/>
    </source>
</evidence>
<dbReference type="Proteomes" id="UP000242999">
    <property type="component" value="Unassembled WGS sequence"/>
</dbReference>
<feature type="compositionally biased region" description="Polar residues" evidence="1">
    <location>
        <begin position="242"/>
        <end position="275"/>
    </location>
</feature>
<organism evidence="3 4">
    <name type="scientific">Allopseudospirillum japonicum</name>
    <dbReference type="NCBI Taxonomy" id="64971"/>
    <lineage>
        <taxon>Bacteria</taxon>
        <taxon>Pseudomonadati</taxon>
        <taxon>Pseudomonadota</taxon>
        <taxon>Gammaproteobacteria</taxon>
        <taxon>Oceanospirillales</taxon>
        <taxon>Oceanospirillaceae</taxon>
        <taxon>Allopseudospirillum</taxon>
    </lineage>
</organism>
<dbReference type="PANTHER" id="PTHR30121">
    <property type="entry name" value="UNCHARACTERIZED PROTEIN YJGR-RELATED"/>
    <property type="match status" value="1"/>
</dbReference>
<protein>
    <submittedName>
        <fullName evidence="3">DNA helicase HerA, contains HAS-barrel and ATPase domains</fullName>
    </submittedName>
</protein>
<dbReference type="OrthoDB" id="9806951at2"/>
<feature type="domain" description="AAA+ ATPase" evidence="2">
    <location>
        <begin position="547"/>
        <end position="1002"/>
    </location>
</feature>
<dbReference type="SMART" id="SM00382">
    <property type="entry name" value="AAA"/>
    <property type="match status" value="1"/>
</dbReference>
<name>A0A1H6SMG5_9GAMM</name>
<feature type="compositionally biased region" description="Low complexity" evidence="1">
    <location>
        <begin position="289"/>
        <end position="323"/>
    </location>
</feature>
<dbReference type="InterPro" id="IPR027417">
    <property type="entry name" value="P-loop_NTPase"/>
</dbReference>
<evidence type="ECO:0000256" key="1">
    <source>
        <dbReference type="SAM" id="MobiDB-lite"/>
    </source>
</evidence>
<gene>
    <name evidence="3" type="ORF">SAMN05421831_10686</name>
</gene>
<dbReference type="EMBL" id="FNYH01000006">
    <property type="protein sequence ID" value="SEI64732.1"/>
    <property type="molecule type" value="Genomic_DNA"/>
</dbReference>
<dbReference type="PANTHER" id="PTHR30121:SF11">
    <property type="entry name" value="AAA+ ATPASE DOMAIN-CONTAINING PROTEIN"/>
    <property type="match status" value="1"/>
</dbReference>
<sequence>MHPLKQDMPHALVDRQAKIQDLAQMPHFSWQQPLLTPEHFYPPLTGERLDYRFFQVTEVSRDHAEGYRLAMANVLSIAHDSQAALAYLLKGDPQGVRLYLGVIEQGGKAHEASRQLKSAVEGNFLGVRLQEVKQDDVAFQRILDTNRHLGLVQGVPSFNEQAQHQEVQEFQGIERLANALQGESWQLLLVAQPSQETEINQMIEQIYQFSTQISTYVKQNVQHSESQGSQQSETTGKSQGTNKGWTHTVSENKTQGQSKGKSISQNEGGSQSTGESRSHSRSKSEGVSDSRSSGSSSKSTNTSTSESSTTGTSHTQGTSWGTSESANTGESSSQSEGVNFGRSEGESIGTSQSNTLGTNENRSLALTRERTNKSLEEMQKHVSETLLERFRLGLSKGMFKTSLYLGAADQRTFKILKQSVRSIFQGNQAGVTPLKIYPLTPTRQLTDLLQGRVQNLLQLDEQACLIHSLPFDPVEQQIQAATWLNTRELALLAGLPSREIPGIRVRHSVDFAINVPKISDKALPLGHLVHHGRHLHTHPLDLALADLNKHVFVTGVTGSGKTTTCMRLLESSGLPFLVIEPAKTEYRALYARGQAVEYYLVGREDISPFRFNPFELVNARHQLSGHISLLTATLTTVYPMEAAMPQLVEEAIIGAYQAYGWDTHSGRNLFYQDPWAPEVQGACWPIFSDMIAQLDALIASKGMGKEFEEKYRGSLVARLSNLTDGIKGAMLNTRRSLDFQQLLDRQVVIELEEIKSEQDKALLMGLIITRLAECVKERHRLQPDFQHLTLIEEAHRLLTRPEPGESDARKLGVEMFANLLAEVRKYGEGLIIADQIPNKLIADVVKNTHTKIVHRLFAADDRRSIGDAMGLNEAQRDFLPLLQTGETLVYCGGWHGAVRAQIEPLTQTDAPSLLEEDLQRQGQKQLWQHRHWLYPHLSQCEPMQHPKALACLVYEGNLLIQLWIRLLKSSHLPSYKRAQEDDKLQAALRRWSDQILAHLPELAGPESLMTCVLALMQDTLIKPENQHKTEELACLHTYLLEGYHQALKVTEIDFQEARAPLLRLLSLQH</sequence>
<dbReference type="RefSeq" id="WP_093309465.1">
    <property type="nucleotide sequence ID" value="NZ_FNYH01000006.1"/>
</dbReference>
<dbReference type="InterPro" id="IPR051162">
    <property type="entry name" value="T4SS_component"/>
</dbReference>
<keyword evidence="4" id="KW-1185">Reference proteome</keyword>
<feature type="compositionally biased region" description="Basic and acidic residues" evidence="1">
    <location>
        <begin position="276"/>
        <end position="288"/>
    </location>
</feature>
<dbReference type="InterPro" id="IPR003593">
    <property type="entry name" value="AAA+_ATPase"/>
</dbReference>
<keyword evidence="3" id="KW-0067">ATP-binding</keyword>
<feature type="region of interest" description="Disordered" evidence="1">
    <location>
        <begin position="220"/>
        <end position="364"/>
    </location>
</feature>
<dbReference type="STRING" id="64971.SAMN05421831_10686"/>
<dbReference type="AlphaFoldDB" id="A0A1H6SMG5"/>
<feature type="compositionally biased region" description="Polar residues" evidence="1">
    <location>
        <begin position="348"/>
        <end position="364"/>
    </location>
</feature>
<dbReference type="SUPFAM" id="SSF52540">
    <property type="entry name" value="P-loop containing nucleoside triphosphate hydrolases"/>
    <property type="match status" value="1"/>
</dbReference>
<dbReference type="GO" id="GO:0004386">
    <property type="term" value="F:helicase activity"/>
    <property type="evidence" value="ECO:0007669"/>
    <property type="project" value="UniProtKB-KW"/>
</dbReference>